<dbReference type="AlphaFoldDB" id="A0A4Y2B2B8"/>
<evidence type="ECO:0000313" key="1">
    <source>
        <dbReference type="EMBL" id="GBL86138.1"/>
    </source>
</evidence>
<keyword evidence="2" id="KW-1185">Reference proteome</keyword>
<reference evidence="1 2" key="1">
    <citation type="journal article" date="2019" name="Sci. Rep.">
        <title>Orb-weaving spider Araneus ventricosus genome elucidates the spidroin gene catalogue.</title>
        <authorList>
            <person name="Kono N."/>
            <person name="Nakamura H."/>
            <person name="Ohtoshi R."/>
            <person name="Moran D.A.P."/>
            <person name="Shinohara A."/>
            <person name="Yoshida Y."/>
            <person name="Fujiwara M."/>
            <person name="Mori M."/>
            <person name="Tomita M."/>
            <person name="Arakawa K."/>
        </authorList>
    </citation>
    <scope>NUCLEOTIDE SEQUENCE [LARGE SCALE GENOMIC DNA]</scope>
</reference>
<accession>A0A4Y2B2B8</accession>
<evidence type="ECO:0000313" key="2">
    <source>
        <dbReference type="Proteomes" id="UP000499080"/>
    </source>
</evidence>
<organism evidence="1 2">
    <name type="scientific">Araneus ventricosus</name>
    <name type="common">Orbweaver spider</name>
    <name type="synonym">Epeira ventricosa</name>
    <dbReference type="NCBI Taxonomy" id="182803"/>
    <lineage>
        <taxon>Eukaryota</taxon>
        <taxon>Metazoa</taxon>
        <taxon>Ecdysozoa</taxon>
        <taxon>Arthropoda</taxon>
        <taxon>Chelicerata</taxon>
        <taxon>Arachnida</taxon>
        <taxon>Araneae</taxon>
        <taxon>Araneomorphae</taxon>
        <taxon>Entelegynae</taxon>
        <taxon>Araneoidea</taxon>
        <taxon>Araneidae</taxon>
        <taxon>Araneus</taxon>
    </lineage>
</organism>
<dbReference type="Proteomes" id="UP000499080">
    <property type="component" value="Unassembled WGS sequence"/>
</dbReference>
<gene>
    <name evidence="1" type="ORF">AVEN_89164_1</name>
</gene>
<protein>
    <submittedName>
        <fullName evidence="1">Uncharacterized protein</fullName>
    </submittedName>
</protein>
<comment type="caution">
    <text evidence="1">The sequence shown here is derived from an EMBL/GenBank/DDBJ whole genome shotgun (WGS) entry which is preliminary data.</text>
</comment>
<name>A0A4Y2B2B8_ARAVE</name>
<proteinExistence type="predicted"/>
<dbReference type="EMBL" id="BGPR01000046">
    <property type="protein sequence ID" value="GBL86138.1"/>
    <property type="molecule type" value="Genomic_DNA"/>
</dbReference>
<sequence length="136" mass="15519">MPHHHLAVPLGTREMHVLNIELDKEKMMWGNLKVCARDGLIVGWIDLTECLLASTYNEFIDSGKPNFLQEERETPLTYVIHHHLAILPDTRGTDVFNLQLDKPKIKHSSRGVYLNCPGKDYLLAIRGTDVDPHRSP</sequence>